<proteinExistence type="inferred from homology"/>
<evidence type="ECO:0000256" key="1">
    <source>
        <dbReference type="ARBA" id="ARBA00010617"/>
    </source>
</evidence>
<dbReference type="GO" id="GO:0016705">
    <property type="term" value="F:oxidoreductase activity, acting on paired donors, with incorporation or reduction of molecular oxygen"/>
    <property type="evidence" value="ECO:0007669"/>
    <property type="project" value="InterPro"/>
</dbReference>
<organism evidence="8">
    <name type="scientific">Thermosporothrix sp. COM3</name>
    <dbReference type="NCBI Taxonomy" id="2490863"/>
    <lineage>
        <taxon>Bacteria</taxon>
        <taxon>Bacillati</taxon>
        <taxon>Chloroflexota</taxon>
        <taxon>Ktedonobacteria</taxon>
        <taxon>Ktedonobacterales</taxon>
        <taxon>Thermosporotrichaceae</taxon>
        <taxon>Thermosporothrix</taxon>
    </lineage>
</organism>
<dbReference type="PROSITE" id="PS00086">
    <property type="entry name" value="CYTOCHROME_P450"/>
    <property type="match status" value="1"/>
</dbReference>
<keyword evidence="2 7" id="KW-0349">Heme</keyword>
<sequence>MVHLHELNSQETKRHPQVFFGQLREGRGPYFVEGLNAWVTTSYEDALFVLRDPRLTKDRRKLEAARDKVLAEQALEYPHLLLVDPPDHSRLRRLVSKAFTPKMIEQLRPRIQKITEGLLDAVEGRGHMDLIAEFAYPLPITVISELLGIPEEDRSQFRHWTQIFINIEEEPERQQKVIGEFFAYIRHLCEEKRVHPGQDLMSELVHVEENGDQLSENELIGMIFLLIVAGHETTVNLIGNGTLALLEHPDQLQLLRNDPLLLPGAVEELLRYTSPVSLSDERFALEDIELHGKTIHRGDQVLAALISANSDPRQFEDALRLDITRKENAHLAFGKGMHFCLGAPLARLEGQTAFGALLRRLPGLRLAVDPEALRWNNNPMLRGLAELPVRF</sequence>
<dbReference type="PANTHER" id="PTHR46696">
    <property type="entry name" value="P450, PUTATIVE (EUROFUNG)-RELATED"/>
    <property type="match status" value="1"/>
</dbReference>
<evidence type="ECO:0000256" key="3">
    <source>
        <dbReference type="ARBA" id="ARBA00022723"/>
    </source>
</evidence>
<dbReference type="PANTHER" id="PTHR46696:SF1">
    <property type="entry name" value="CYTOCHROME P450 YJIB-RELATED"/>
    <property type="match status" value="1"/>
</dbReference>
<dbReference type="FunFam" id="1.10.630.10:FF:000018">
    <property type="entry name" value="Cytochrome P450 monooxygenase"/>
    <property type="match status" value="1"/>
</dbReference>
<evidence type="ECO:0000256" key="5">
    <source>
        <dbReference type="ARBA" id="ARBA00023004"/>
    </source>
</evidence>
<evidence type="ECO:0000256" key="7">
    <source>
        <dbReference type="RuleBase" id="RU000461"/>
    </source>
</evidence>
<dbReference type="InterPro" id="IPR036396">
    <property type="entry name" value="Cyt_P450_sf"/>
</dbReference>
<reference evidence="8" key="1">
    <citation type="submission" date="2018-12" db="EMBL/GenBank/DDBJ databases">
        <title>Novel natural products biosynthetic potential of the class Ktedonobacteria.</title>
        <authorList>
            <person name="Zheng Y."/>
            <person name="Saitou A."/>
            <person name="Wang C.M."/>
            <person name="Toyoda A."/>
            <person name="Minakuchi Y."/>
            <person name="Sekiguchi Y."/>
            <person name="Ueda K."/>
            <person name="Takano H."/>
            <person name="Sakai Y."/>
            <person name="Yokota A."/>
            <person name="Yabe S."/>
        </authorList>
    </citation>
    <scope>NUCLEOTIDE SEQUENCE</scope>
    <source>
        <strain evidence="8">COM3</strain>
    </source>
</reference>
<dbReference type="GO" id="GO:0020037">
    <property type="term" value="F:heme binding"/>
    <property type="evidence" value="ECO:0007669"/>
    <property type="project" value="InterPro"/>
</dbReference>
<evidence type="ECO:0000256" key="4">
    <source>
        <dbReference type="ARBA" id="ARBA00023002"/>
    </source>
</evidence>
<name>A0A455SFH1_9CHLR</name>
<protein>
    <submittedName>
        <fullName evidence="8">Cytochrome P450</fullName>
    </submittedName>
</protein>
<dbReference type="SUPFAM" id="SSF48264">
    <property type="entry name" value="Cytochrome P450"/>
    <property type="match status" value="1"/>
</dbReference>
<dbReference type="GO" id="GO:0005506">
    <property type="term" value="F:iron ion binding"/>
    <property type="evidence" value="ECO:0007669"/>
    <property type="project" value="InterPro"/>
</dbReference>
<comment type="similarity">
    <text evidence="1 7">Belongs to the cytochrome P450 family.</text>
</comment>
<gene>
    <name evidence="8" type="ORF">KTC_12470</name>
</gene>
<dbReference type="AlphaFoldDB" id="A0A455SFH1"/>
<dbReference type="CDD" id="cd11029">
    <property type="entry name" value="CYP107-like"/>
    <property type="match status" value="1"/>
</dbReference>
<dbReference type="Pfam" id="PF00067">
    <property type="entry name" value="p450"/>
    <property type="match status" value="1"/>
</dbReference>
<dbReference type="EMBL" id="AP019376">
    <property type="protein sequence ID" value="BBH86496.1"/>
    <property type="molecule type" value="Genomic_DNA"/>
</dbReference>
<dbReference type="PRINTS" id="PR00359">
    <property type="entry name" value="BP450"/>
</dbReference>
<evidence type="ECO:0000313" key="8">
    <source>
        <dbReference type="EMBL" id="BBH86496.1"/>
    </source>
</evidence>
<dbReference type="InterPro" id="IPR002397">
    <property type="entry name" value="Cyt_P450_B"/>
</dbReference>
<keyword evidence="3 7" id="KW-0479">Metal-binding</keyword>
<dbReference type="GO" id="GO:0004497">
    <property type="term" value="F:monooxygenase activity"/>
    <property type="evidence" value="ECO:0007669"/>
    <property type="project" value="UniProtKB-KW"/>
</dbReference>
<keyword evidence="4 7" id="KW-0560">Oxidoreductase</keyword>
<dbReference type="InterPro" id="IPR001128">
    <property type="entry name" value="Cyt_P450"/>
</dbReference>
<keyword evidence="5 7" id="KW-0408">Iron</keyword>
<dbReference type="Gene3D" id="1.10.630.10">
    <property type="entry name" value="Cytochrome P450"/>
    <property type="match status" value="1"/>
</dbReference>
<dbReference type="InterPro" id="IPR017972">
    <property type="entry name" value="Cyt_P450_CS"/>
</dbReference>
<accession>A0A455SFH1</accession>
<evidence type="ECO:0000256" key="2">
    <source>
        <dbReference type="ARBA" id="ARBA00022617"/>
    </source>
</evidence>
<evidence type="ECO:0000256" key="6">
    <source>
        <dbReference type="ARBA" id="ARBA00023033"/>
    </source>
</evidence>
<keyword evidence="6 7" id="KW-0503">Monooxygenase</keyword>